<dbReference type="EMBL" id="FORM01000002">
    <property type="protein sequence ID" value="SFI73920.1"/>
    <property type="molecule type" value="Genomic_DNA"/>
</dbReference>
<dbReference type="AlphaFoldDB" id="A0A1I3KNI7"/>
<dbReference type="InterPro" id="IPR010099">
    <property type="entry name" value="SDR39U1"/>
</dbReference>
<keyword evidence="5" id="KW-1185">Reference proteome</keyword>
<dbReference type="CDD" id="cd05242">
    <property type="entry name" value="SDR_a8"/>
    <property type="match status" value="1"/>
</dbReference>
<dbReference type="STRING" id="1144750.SAMN05443431_10250"/>
<name>A0A1I3KNI7_9FLAO</name>
<evidence type="ECO:0000313" key="5">
    <source>
        <dbReference type="Proteomes" id="UP000199559"/>
    </source>
</evidence>
<dbReference type="InterPro" id="IPR036291">
    <property type="entry name" value="NAD(P)-bd_dom_sf"/>
</dbReference>
<evidence type="ECO:0000256" key="1">
    <source>
        <dbReference type="ARBA" id="ARBA00009353"/>
    </source>
</evidence>
<dbReference type="SUPFAM" id="SSF51735">
    <property type="entry name" value="NAD(P)-binding Rossmann-fold domains"/>
    <property type="match status" value="1"/>
</dbReference>
<evidence type="ECO:0000259" key="3">
    <source>
        <dbReference type="Pfam" id="PF08338"/>
    </source>
</evidence>
<evidence type="ECO:0000259" key="2">
    <source>
        <dbReference type="Pfam" id="PF01370"/>
    </source>
</evidence>
<sequence>MKKIIIAGGTGFLGQVLKTHFTKQNYTVLILSRQPKSENEIYWNGTELGDWTKHLENADALINLSGKSVDCRYTDKNKKAIYNSRIDTTNLLGLAINLCDNPPKYWFNSSTATIYKGSLDTPNTEHNGIIGDDFSMNIAKSWEQTFNAITTPKTKKVILRTSIVLGKNGGAIIPLKQLTRFGLGGKQASGQQKVSWIHEDDFTNAIQFLMEQKLEGVFNLCVPQPTDNKTLMQSLRHVLKVPFGISHPLWLLKLGALFIDTETELVTKSRNVLPEKLLQHGFIFKFENIKTALENVLKK</sequence>
<dbReference type="PANTHER" id="PTHR11092">
    <property type="entry name" value="SUGAR NUCLEOTIDE EPIMERASE RELATED"/>
    <property type="match status" value="1"/>
</dbReference>
<organism evidence="4 5">
    <name type="scientific">Olleya namhaensis</name>
    <dbReference type="NCBI Taxonomy" id="1144750"/>
    <lineage>
        <taxon>Bacteria</taxon>
        <taxon>Pseudomonadati</taxon>
        <taxon>Bacteroidota</taxon>
        <taxon>Flavobacteriia</taxon>
        <taxon>Flavobacteriales</taxon>
        <taxon>Flavobacteriaceae</taxon>
    </lineage>
</organism>
<dbReference type="RefSeq" id="WP_090837471.1">
    <property type="nucleotide sequence ID" value="NZ_FORM01000002.1"/>
</dbReference>
<evidence type="ECO:0008006" key="6">
    <source>
        <dbReference type="Google" id="ProtNLM"/>
    </source>
</evidence>
<dbReference type="Pfam" id="PF08338">
    <property type="entry name" value="DUF1731"/>
    <property type="match status" value="1"/>
</dbReference>
<feature type="domain" description="NAD-dependent epimerase/dehydratase" evidence="2">
    <location>
        <begin position="4"/>
        <end position="220"/>
    </location>
</feature>
<protein>
    <recommendedName>
        <fullName evidence="6">DUF1731 domain-containing protein</fullName>
    </recommendedName>
</protein>
<dbReference type="InterPro" id="IPR001509">
    <property type="entry name" value="Epimerase_deHydtase"/>
</dbReference>
<dbReference type="Proteomes" id="UP000199559">
    <property type="component" value="Unassembled WGS sequence"/>
</dbReference>
<dbReference type="InterPro" id="IPR013549">
    <property type="entry name" value="DUF1731"/>
</dbReference>
<gene>
    <name evidence="4" type="ORF">SAMN05443431_10250</name>
</gene>
<accession>A0A1I3KNI7</accession>
<dbReference type="Gene3D" id="3.40.50.720">
    <property type="entry name" value="NAD(P)-binding Rossmann-like Domain"/>
    <property type="match status" value="1"/>
</dbReference>
<reference evidence="5" key="1">
    <citation type="submission" date="2016-10" db="EMBL/GenBank/DDBJ databases">
        <authorList>
            <person name="Varghese N."/>
            <person name="Submissions S."/>
        </authorList>
    </citation>
    <scope>NUCLEOTIDE SEQUENCE [LARGE SCALE GENOMIC DNA]</scope>
    <source>
        <strain evidence="5">DSM 28881</strain>
    </source>
</reference>
<dbReference type="Pfam" id="PF01370">
    <property type="entry name" value="Epimerase"/>
    <property type="match status" value="1"/>
</dbReference>
<proteinExistence type="inferred from homology"/>
<feature type="domain" description="DUF1731" evidence="3">
    <location>
        <begin position="248"/>
        <end position="296"/>
    </location>
</feature>
<comment type="similarity">
    <text evidence="1">Belongs to the NAD(P)-dependent epimerase/dehydratase family. SDR39U1 subfamily.</text>
</comment>
<evidence type="ECO:0000313" key="4">
    <source>
        <dbReference type="EMBL" id="SFI73920.1"/>
    </source>
</evidence>
<dbReference type="NCBIfam" id="TIGR01777">
    <property type="entry name" value="yfcH"/>
    <property type="match status" value="1"/>
</dbReference>
<dbReference type="PANTHER" id="PTHR11092:SF0">
    <property type="entry name" value="EPIMERASE FAMILY PROTEIN SDR39U1"/>
    <property type="match status" value="1"/>
</dbReference>